<evidence type="ECO:0000313" key="3">
    <source>
        <dbReference type="Proteomes" id="UP000320876"/>
    </source>
</evidence>
<dbReference type="Pfam" id="PF04149">
    <property type="entry name" value="DUF397"/>
    <property type="match status" value="1"/>
</dbReference>
<name>A0A542DCU7_AMYCI</name>
<dbReference type="InterPro" id="IPR007278">
    <property type="entry name" value="DUF397"/>
</dbReference>
<reference evidence="2 3" key="1">
    <citation type="submission" date="2019-06" db="EMBL/GenBank/DDBJ databases">
        <title>Sequencing the genomes of 1000 actinobacteria strains.</title>
        <authorList>
            <person name="Klenk H.-P."/>
        </authorList>
    </citation>
    <scope>NUCLEOTIDE SEQUENCE [LARGE SCALE GENOMIC DNA]</scope>
    <source>
        <strain evidence="2 3">DSM 45679</strain>
    </source>
</reference>
<feature type="domain" description="DUF397" evidence="1">
    <location>
        <begin position="6"/>
        <end position="57"/>
    </location>
</feature>
<organism evidence="2 3">
    <name type="scientific">Amycolatopsis cihanbeyliensis</name>
    <dbReference type="NCBI Taxonomy" id="1128664"/>
    <lineage>
        <taxon>Bacteria</taxon>
        <taxon>Bacillati</taxon>
        <taxon>Actinomycetota</taxon>
        <taxon>Actinomycetes</taxon>
        <taxon>Pseudonocardiales</taxon>
        <taxon>Pseudonocardiaceae</taxon>
        <taxon>Amycolatopsis</taxon>
    </lineage>
</organism>
<keyword evidence="3" id="KW-1185">Reference proteome</keyword>
<gene>
    <name evidence="2" type="ORF">FB471_0551</name>
</gene>
<accession>A0A542DCU7</accession>
<dbReference type="RefSeq" id="WP_141995775.1">
    <property type="nucleotide sequence ID" value="NZ_VFML01000001.1"/>
</dbReference>
<evidence type="ECO:0000259" key="1">
    <source>
        <dbReference type="Pfam" id="PF04149"/>
    </source>
</evidence>
<sequence>MDTHERWRTSSRSGNANACVELAVGATRTRIRDTKNRDGGTLTLTARTYRAFLTAVKDGGTAG</sequence>
<dbReference type="EMBL" id="VFML01000001">
    <property type="protein sequence ID" value="TQJ00900.1"/>
    <property type="molecule type" value="Genomic_DNA"/>
</dbReference>
<dbReference type="AlphaFoldDB" id="A0A542DCU7"/>
<dbReference type="OrthoDB" id="3694945at2"/>
<comment type="caution">
    <text evidence="2">The sequence shown here is derived from an EMBL/GenBank/DDBJ whole genome shotgun (WGS) entry which is preliminary data.</text>
</comment>
<evidence type="ECO:0000313" key="2">
    <source>
        <dbReference type="EMBL" id="TQJ00900.1"/>
    </source>
</evidence>
<dbReference type="Proteomes" id="UP000320876">
    <property type="component" value="Unassembled WGS sequence"/>
</dbReference>
<proteinExistence type="predicted"/>
<protein>
    <submittedName>
        <fullName evidence="2">Uncharacterized protein DUF397</fullName>
    </submittedName>
</protein>